<keyword evidence="7" id="KW-0560">Oxidoreductase</keyword>
<evidence type="ECO:0000256" key="4">
    <source>
        <dbReference type="ARBA" id="ARBA00022989"/>
    </source>
</evidence>
<evidence type="ECO:0000256" key="3">
    <source>
        <dbReference type="ARBA" id="ARBA00022692"/>
    </source>
</evidence>
<evidence type="ECO:0000256" key="2">
    <source>
        <dbReference type="ARBA" id="ARBA00022475"/>
    </source>
</evidence>
<dbReference type="AlphaFoldDB" id="A0A484I7X0"/>
<dbReference type="RefSeq" id="WP_134483197.1">
    <property type="nucleotide sequence ID" value="NZ_LR216287.1"/>
</dbReference>
<protein>
    <submittedName>
        <fullName evidence="7">Putative oxidoreductase CatD</fullName>
        <ecNumber evidence="7">1.-.-.-</ecNumber>
    </submittedName>
</protein>
<dbReference type="PANTHER" id="PTHR33452:SF1">
    <property type="entry name" value="INNER MEMBRANE PROTEIN YPHA-RELATED"/>
    <property type="match status" value="1"/>
</dbReference>
<evidence type="ECO:0000256" key="5">
    <source>
        <dbReference type="ARBA" id="ARBA00023136"/>
    </source>
</evidence>
<dbReference type="GeneID" id="39420416"/>
<evidence type="ECO:0000256" key="1">
    <source>
        <dbReference type="ARBA" id="ARBA00004651"/>
    </source>
</evidence>
<dbReference type="InterPro" id="IPR051907">
    <property type="entry name" value="DoxX-like_oxidoreductase"/>
</dbReference>
<organism evidence="7 8">
    <name type="scientific">Candidatus Nitrosocosmicus franklandianus</name>
    <dbReference type="NCBI Taxonomy" id="1798806"/>
    <lineage>
        <taxon>Archaea</taxon>
        <taxon>Nitrososphaerota</taxon>
        <taxon>Nitrososphaeria</taxon>
        <taxon>Nitrososphaerales</taxon>
        <taxon>Nitrososphaeraceae</taxon>
        <taxon>Candidatus Nitrosocosmicus</taxon>
    </lineage>
</organism>
<evidence type="ECO:0000313" key="7">
    <source>
        <dbReference type="EMBL" id="VFJ13281.1"/>
    </source>
</evidence>
<keyword evidence="3 6" id="KW-0812">Transmembrane</keyword>
<keyword evidence="8" id="KW-1185">Reference proteome</keyword>
<feature type="transmembrane region" description="Helical" evidence="6">
    <location>
        <begin position="104"/>
        <end position="123"/>
    </location>
</feature>
<evidence type="ECO:0000313" key="8">
    <source>
        <dbReference type="Proteomes" id="UP000294299"/>
    </source>
</evidence>
<sequence>MSLLKISTFAPLPIRIIAGIAFILHGLPKFENLQGTQGFFASAGIPPELAIIVGLLEVIGGVLLLLGLVTRITAILFIIEMICAILIIKAGNSFLGQGGYEVDLLLMFISISLLLSGPGRLSIERDLLKHEIFPKISHSKDNRDSSTK</sequence>
<feature type="transmembrane region" description="Helical" evidence="6">
    <location>
        <begin position="12"/>
        <end position="30"/>
    </location>
</feature>
<keyword evidence="5 6" id="KW-0472">Membrane</keyword>
<name>A0A484I7X0_9ARCH</name>
<dbReference type="InterPro" id="IPR032808">
    <property type="entry name" value="DoxX"/>
</dbReference>
<dbReference type="Proteomes" id="UP000294299">
    <property type="component" value="Chromosome NFRAN"/>
</dbReference>
<feature type="transmembrane region" description="Helical" evidence="6">
    <location>
        <begin position="50"/>
        <end position="69"/>
    </location>
</feature>
<keyword evidence="4 6" id="KW-1133">Transmembrane helix</keyword>
<dbReference type="GO" id="GO:0016491">
    <property type="term" value="F:oxidoreductase activity"/>
    <property type="evidence" value="ECO:0007669"/>
    <property type="project" value="UniProtKB-KW"/>
</dbReference>
<evidence type="ECO:0000256" key="6">
    <source>
        <dbReference type="SAM" id="Phobius"/>
    </source>
</evidence>
<keyword evidence="2" id="KW-1003">Cell membrane</keyword>
<comment type="subcellular location">
    <subcellularLocation>
        <location evidence="1">Cell membrane</location>
        <topology evidence="1">Multi-pass membrane protein</topology>
    </subcellularLocation>
</comment>
<dbReference type="GO" id="GO:0005886">
    <property type="term" value="C:plasma membrane"/>
    <property type="evidence" value="ECO:0007669"/>
    <property type="project" value="UniProtKB-SubCell"/>
</dbReference>
<dbReference type="KEGG" id="nfn:NFRAN_0959"/>
<gene>
    <name evidence="7" type="primary">catD</name>
    <name evidence="7" type="ORF">NFRAN_0959</name>
</gene>
<feature type="transmembrane region" description="Helical" evidence="6">
    <location>
        <begin position="74"/>
        <end position="92"/>
    </location>
</feature>
<proteinExistence type="predicted"/>
<dbReference type="PANTHER" id="PTHR33452">
    <property type="entry name" value="OXIDOREDUCTASE CATD-RELATED"/>
    <property type="match status" value="1"/>
</dbReference>
<dbReference type="EC" id="1.-.-.-" evidence="7"/>
<dbReference type="OrthoDB" id="11907at2157"/>
<reference evidence="7 8" key="1">
    <citation type="submission" date="2019-02" db="EMBL/GenBank/DDBJ databases">
        <authorList>
            <person name="Lehtovirta-Morley E L."/>
        </authorList>
    </citation>
    <scope>NUCLEOTIDE SEQUENCE [LARGE SCALE GENOMIC DNA]</scope>
    <source>
        <strain evidence="7">NFRAN1</strain>
    </source>
</reference>
<accession>A0A484I7X0</accession>
<dbReference type="Pfam" id="PF07681">
    <property type="entry name" value="DoxX"/>
    <property type="match status" value="1"/>
</dbReference>
<dbReference type="EMBL" id="LR216287">
    <property type="protein sequence ID" value="VFJ13281.1"/>
    <property type="molecule type" value="Genomic_DNA"/>
</dbReference>